<dbReference type="Proteomes" id="UP000730482">
    <property type="component" value="Unassembled WGS sequence"/>
</dbReference>
<organism evidence="1 2">
    <name type="scientific">Catenulispora pinistramenti</name>
    <dbReference type="NCBI Taxonomy" id="2705254"/>
    <lineage>
        <taxon>Bacteria</taxon>
        <taxon>Bacillati</taxon>
        <taxon>Actinomycetota</taxon>
        <taxon>Actinomycetes</taxon>
        <taxon>Catenulisporales</taxon>
        <taxon>Catenulisporaceae</taxon>
        <taxon>Catenulispora</taxon>
    </lineage>
</organism>
<proteinExistence type="predicted"/>
<dbReference type="Pfam" id="PF04672">
    <property type="entry name" value="Methyltransf_19"/>
    <property type="match status" value="1"/>
</dbReference>
<dbReference type="SUPFAM" id="SSF53335">
    <property type="entry name" value="S-adenosyl-L-methionine-dependent methyltransferases"/>
    <property type="match status" value="1"/>
</dbReference>
<evidence type="ECO:0000313" key="2">
    <source>
        <dbReference type="Proteomes" id="UP000730482"/>
    </source>
</evidence>
<comment type="caution">
    <text evidence="1">The sequence shown here is derived from an EMBL/GenBank/DDBJ whole genome shotgun (WGS) entry which is preliminary data.</text>
</comment>
<dbReference type="InterPro" id="IPR006764">
    <property type="entry name" value="SAM_dep_MeTrfase_SAV2177_type"/>
</dbReference>
<dbReference type="GO" id="GO:0032259">
    <property type="term" value="P:methylation"/>
    <property type="evidence" value="ECO:0007669"/>
    <property type="project" value="UniProtKB-KW"/>
</dbReference>
<dbReference type="InterPro" id="IPR029063">
    <property type="entry name" value="SAM-dependent_MTases_sf"/>
</dbReference>
<dbReference type="EMBL" id="JAAFYZ010000216">
    <property type="protein sequence ID" value="MBS2552877.1"/>
    <property type="molecule type" value="Genomic_DNA"/>
</dbReference>
<keyword evidence="1" id="KW-0489">Methyltransferase</keyword>
<dbReference type="RefSeq" id="WP_212018885.1">
    <property type="nucleotide sequence ID" value="NZ_JAAFYZ010000216.1"/>
</dbReference>
<keyword evidence="1" id="KW-0808">Transferase</keyword>
<keyword evidence="2" id="KW-1185">Reference proteome</keyword>
<name>A0ABS5L3I0_9ACTN</name>
<reference evidence="1 2" key="1">
    <citation type="submission" date="2020-02" db="EMBL/GenBank/DDBJ databases">
        <title>Acidophilic actinobacteria isolated from forest soil.</title>
        <authorList>
            <person name="Golinska P."/>
        </authorList>
    </citation>
    <scope>NUCLEOTIDE SEQUENCE [LARGE SCALE GENOMIC DNA]</scope>
    <source>
        <strain evidence="1 2">NL8</strain>
    </source>
</reference>
<protein>
    <submittedName>
        <fullName evidence="1">SAM-dependent methyltransferase</fullName>
        <ecNumber evidence="1">2.1.1.-</ecNumber>
    </submittedName>
</protein>
<accession>A0ABS5L3I0</accession>
<dbReference type="Gene3D" id="3.40.50.150">
    <property type="entry name" value="Vaccinia Virus protein VP39"/>
    <property type="match status" value="1"/>
</dbReference>
<dbReference type="PIRSF" id="PIRSF017393">
    <property type="entry name" value="MTase_SAV2177"/>
    <property type="match status" value="1"/>
</dbReference>
<sequence length="269" mass="29066">MAEDPTQTPSVARMYDYFLGGTHHTPVDRAAADVVIAANPDQRRLVRANRDYLGRVVRELAGGYGIRQFVDIGSGLPTADPVHEVAARVAPDVRVVYVDHDPAVVAESRALLADGGGRHVTAIAGNLLDPESVLGDPDLVAVLDPEQPIAVLMLAVLHFFSDRDDPFGAVAAYRDLLAPGSSLALSYLGTGDDPEWEDKLDATEDVYQGASQQYFPRTRLQVLRFFEGFELLEPGLSTVAEWRPDSAPDPDLARIATYGFAGVGRKPTT</sequence>
<dbReference type="EC" id="2.1.1.-" evidence="1"/>
<evidence type="ECO:0000313" key="1">
    <source>
        <dbReference type="EMBL" id="MBS2552877.1"/>
    </source>
</evidence>
<dbReference type="GO" id="GO:0008168">
    <property type="term" value="F:methyltransferase activity"/>
    <property type="evidence" value="ECO:0007669"/>
    <property type="project" value="UniProtKB-KW"/>
</dbReference>
<gene>
    <name evidence="1" type="ORF">KGQ19_39095</name>
</gene>